<feature type="signal peptide" evidence="1">
    <location>
        <begin position="1"/>
        <end position="25"/>
    </location>
</feature>
<gene>
    <name evidence="2" type="ORF">DIABBA_LOCUS11255</name>
</gene>
<dbReference type="AlphaFoldDB" id="A0A9N9T407"/>
<accession>A0A9N9T407</accession>
<reference evidence="2" key="1">
    <citation type="submission" date="2022-01" db="EMBL/GenBank/DDBJ databases">
        <authorList>
            <person name="King R."/>
        </authorList>
    </citation>
    <scope>NUCLEOTIDE SEQUENCE</scope>
</reference>
<dbReference type="Proteomes" id="UP001153709">
    <property type="component" value="Chromosome 7"/>
</dbReference>
<keyword evidence="1" id="KW-0732">Signal</keyword>
<proteinExistence type="predicted"/>
<evidence type="ECO:0000313" key="3">
    <source>
        <dbReference type="Proteomes" id="UP001153709"/>
    </source>
</evidence>
<evidence type="ECO:0000256" key="1">
    <source>
        <dbReference type="SAM" id="SignalP"/>
    </source>
</evidence>
<feature type="chain" id="PRO_5040295794" evidence="1">
    <location>
        <begin position="26"/>
        <end position="71"/>
    </location>
</feature>
<sequence>MRRPVSLKVGLLKLTILFSVGQLSSYFTTKEWTREKKSLLGSLEHIDGGTGALLFAFDQLVKASDLEFYSL</sequence>
<evidence type="ECO:0000313" key="2">
    <source>
        <dbReference type="EMBL" id="CAG9838356.1"/>
    </source>
</evidence>
<keyword evidence="3" id="KW-1185">Reference proteome</keyword>
<name>A0A9N9T407_DIABA</name>
<protein>
    <submittedName>
        <fullName evidence="2">Uncharacterized protein</fullName>
    </submittedName>
</protein>
<dbReference type="EMBL" id="OU898282">
    <property type="protein sequence ID" value="CAG9838356.1"/>
    <property type="molecule type" value="Genomic_DNA"/>
</dbReference>
<organism evidence="2 3">
    <name type="scientific">Diabrotica balteata</name>
    <name type="common">Banded cucumber beetle</name>
    <dbReference type="NCBI Taxonomy" id="107213"/>
    <lineage>
        <taxon>Eukaryota</taxon>
        <taxon>Metazoa</taxon>
        <taxon>Ecdysozoa</taxon>
        <taxon>Arthropoda</taxon>
        <taxon>Hexapoda</taxon>
        <taxon>Insecta</taxon>
        <taxon>Pterygota</taxon>
        <taxon>Neoptera</taxon>
        <taxon>Endopterygota</taxon>
        <taxon>Coleoptera</taxon>
        <taxon>Polyphaga</taxon>
        <taxon>Cucujiformia</taxon>
        <taxon>Chrysomeloidea</taxon>
        <taxon>Chrysomelidae</taxon>
        <taxon>Galerucinae</taxon>
        <taxon>Diabroticina</taxon>
        <taxon>Diabroticites</taxon>
        <taxon>Diabrotica</taxon>
    </lineage>
</organism>